<dbReference type="EC" id="3.6.1.1" evidence="2"/>
<evidence type="ECO:0000256" key="1">
    <source>
        <dbReference type="ARBA" id="ARBA00001946"/>
    </source>
</evidence>
<comment type="caution">
    <text evidence="6">The sequence shown here is derived from an EMBL/GenBank/DDBJ whole genome shotgun (WGS) entry which is preliminary data.</text>
</comment>
<evidence type="ECO:0000256" key="2">
    <source>
        <dbReference type="ARBA" id="ARBA00012146"/>
    </source>
</evidence>
<evidence type="ECO:0000256" key="5">
    <source>
        <dbReference type="ARBA" id="ARBA00022842"/>
    </source>
</evidence>
<keyword evidence="3" id="KW-0479">Metal-binding</keyword>
<dbReference type="EMBL" id="PHAI01000001">
    <property type="protein sequence ID" value="PKM91739.1"/>
    <property type="molecule type" value="Genomic_DNA"/>
</dbReference>
<accession>A0A2N2EAM2</accession>
<protein>
    <recommendedName>
        <fullName evidence="2">inorganic diphosphatase</fullName>
        <ecNumber evidence="2">3.6.1.1</ecNumber>
    </recommendedName>
</protein>
<dbReference type="Proteomes" id="UP000233517">
    <property type="component" value="Unassembled WGS sequence"/>
</dbReference>
<dbReference type="InterPro" id="IPR036649">
    <property type="entry name" value="Pyrophosphatase_sf"/>
</dbReference>
<keyword evidence="4" id="KW-0378">Hydrolase</keyword>
<dbReference type="GO" id="GO:0006796">
    <property type="term" value="P:phosphate-containing compound metabolic process"/>
    <property type="evidence" value="ECO:0007669"/>
    <property type="project" value="InterPro"/>
</dbReference>
<organism evidence="6 7">
    <name type="scientific">Candidatus Falkowbacteria bacterium HGW-Falkowbacteria-1</name>
    <dbReference type="NCBI Taxonomy" id="2013768"/>
    <lineage>
        <taxon>Bacteria</taxon>
        <taxon>Candidatus Falkowiibacteriota</taxon>
    </lineage>
</organism>
<evidence type="ECO:0000256" key="3">
    <source>
        <dbReference type="ARBA" id="ARBA00022723"/>
    </source>
</evidence>
<evidence type="ECO:0000256" key="4">
    <source>
        <dbReference type="ARBA" id="ARBA00022801"/>
    </source>
</evidence>
<comment type="cofactor">
    <cofactor evidence="1">
        <name>Mg(2+)</name>
        <dbReference type="ChEBI" id="CHEBI:18420"/>
    </cofactor>
</comment>
<dbReference type="Gene3D" id="3.90.80.10">
    <property type="entry name" value="Inorganic pyrophosphatase"/>
    <property type="match status" value="1"/>
</dbReference>
<dbReference type="InterPro" id="IPR008162">
    <property type="entry name" value="Pyrophosphatase"/>
</dbReference>
<name>A0A2N2EAM2_9BACT</name>
<dbReference type="GO" id="GO:0005737">
    <property type="term" value="C:cytoplasm"/>
    <property type="evidence" value="ECO:0007669"/>
    <property type="project" value="InterPro"/>
</dbReference>
<dbReference type="AlphaFoldDB" id="A0A2N2EAM2"/>
<dbReference type="GO" id="GO:0000287">
    <property type="term" value="F:magnesium ion binding"/>
    <property type="evidence" value="ECO:0007669"/>
    <property type="project" value="InterPro"/>
</dbReference>
<sequence length="113" mass="12955">MNDYATKFLDKIVKVKIDRPLGSKHPKHSIYYSVNYGYVPGEMAPDGEELDAYVLGIFEPVKEFVGRCIAVVYRLNDDDDKLIVVPDGISYTKDQISSLVEFQERFFESIIIK</sequence>
<reference evidence="6 7" key="1">
    <citation type="journal article" date="2017" name="ISME J.">
        <title>Potential for microbial H2 and metal transformations associated with novel bacteria and archaea in deep terrestrial subsurface sediments.</title>
        <authorList>
            <person name="Hernsdorf A.W."/>
            <person name="Amano Y."/>
            <person name="Miyakawa K."/>
            <person name="Ise K."/>
            <person name="Suzuki Y."/>
            <person name="Anantharaman K."/>
            <person name="Probst A."/>
            <person name="Burstein D."/>
            <person name="Thomas B.C."/>
            <person name="Banfield J.F."/>
        </authorList>
    </citation>
    <scope>NUCLEOTIDE SEQUENCE [LARGE SCALE GENOMIC DNA]</scope>
    <source>
        <strain evidence="6">HGW-Falkowbacteria-1</strain>
    </source>
</reference>
<proteinExistence type="predicted"/>
<keyword evidence="5" id="KW-0460">Magnesium</keyword>
<dbReference type="Pfam" id="PF00719">
    <property type="entry name" value="Pyrophosphatase"/>
    <property type="match status" value="1"/>
</dbReference>
<gene>
    <name evidence="6" type="ORF">CVU82_00850</name>
</gene>
<evidence type="ECO:0000313" key="7">
    <source>
        <dbReference type="Proteomes" id="UP000233517"/>
    </source>
</evidence>
<evidence type="ECO:0000313" key="6">
    <source>
        <dbReference type="EMBL" id="PKM91739.1"/>
    </source>
</evidence>
<dbReference type="GO" id="GO:0004427">
    <property type="term" value="F:inorganic diphosphate phosphatase activity"/>
    <property type="evidence" value="ECO:0007669"/>
    <property type="project" value="UniProtKB-EC"/>
</dbReference>
<dbReference type="SUPFAM" id="SSF50324">
    <property type="entry name" value="Inorganic pyrophosphatase"/>
    <property type="match status" value="1"/>
</dbReference>